<keyword evidence="9 10" id="KW-0998">Cell outer membrane</keyword>
<dbReference type="InterPro" id="IPR000531">
    <property type="entry name" value="Beta-barrel_TonB"/>
</dbReference>
<dbReference type="Gene3D" id="2.40.170.20">
    <property type="entry name" value="TonB-dependent receptor, beta-barrel domain"/>
    <property type="match status" value="1"/>
</dbReference>
<evidence type="ECO:0000256" key="10">
    <source>
        <dbReference type="PROSITE-ProRule" id="PRU01360"/>
    </source>
</evidence>
<evidence type="ECO:0000256" key="9">
    <source>
        <dbReference type="ARBA" id="ARBA00023237"/>
    </source>
</evidence>
<dbReference type="PANTHER" id="PTHR30069">
    <property type="entry name" value="TONB-DEPENDENT OUTER MEMBRANE RECEPTOR"/>
    <property type="match status" value="1"/>
</dbReference>
<keyword evidence="3 10" id="KW-1134">Transmembrane beta strand</keyword>
<name>A0ABQ1M9X3_9BACT</name>
<dbReference type="Gene3D" id="2.170.130.10">
    <property type="entry name" value="TonB-dependent receptor, plug domain"/>
    <property type="match status" value="1"/>
</dbReference>
<dbReference type="InterPro" id="IPR012910">
    <property type="entry name" value="Plug_dom"/>
</dbReference>
<evidence type="ECO:0000256" key="8">
    <source>
        <dbReference type="ARBA" id="ARBA00023170"/>
    </source>
</evidence>
<keyword evidence="4 10" id="KW-0812">Transmembrane</keyword>
<evidence type="ECO:0000256" key="6">
    <source>
        <dbReference type="ARBA" id="ARBA00023077"/>
    </source>
</evidence>
<comment type="subcellular location">
    <subcellularLocation>
        <location evidence="1 10">Cell outer membrane</location>
        <topology evidence="1 10">Multi-pass membrane protein</topology>
    </subcellularLocation>
</comment>
<gene>
    <name evidence="14" type="ORF">GCM10011506_23420</name>
</gene>
<keyword evidence="5" id="KW-0732">Signal</keyword>
<evidence type="ECO:0000313" key="14">
    <source>
        <dbReference type="EMBL" id="GGC37347.1"/>
    </source>
</evidence>
<dbReference type="SUPFAM" id="SSF56935">
    <property type="entry name" value="Porins"/>
    <property type="match status" value="1"/>
</dbReference>
<evidence type="ECO:0000256" key="11">
    <source>
        <dbReference type="RuleBase" id="RU003357"/>
    </source>
</evidence>
<feature type="domain" description="TonB-dependent receptor plug" evidence="13">
    <location>
        <begin position="48"/>
        <end position="153"/>
    </location>
</feature>
<proteinExistence type="inferred from homology"/>
<accession>A0ABQ1M9X3</accession>
<keyword evidence="8 14" id="KW-0675">Receptor</keyword>
<dbReference type="InterPro" id="IPR039426">
    <property type="entry name" value="TonB-dep_rcpt-like"/>
</dbReference>
<evidence type="ECO:0000256" key="2">
    <source>
        <dbReference type="ARBA" id="ARBA00022448"/>
    </source>
</evidence>
<dbReference type="RefSeq" id="WP_188463568.1">
    <property type="nucleotide sequence ID" value="NZ_BAABHU010000007.1"/>
</dbReference>
<evidence type="ECO:0000259" key="12">
    <source>
        <dbReference type="Pfam" id="PF00593"/>
    </source>
</evidence>
<evidence type="ECO:0000256" key="3">
    <source>
        <dbReference type="ARBA" id="ARBA00022452"/>
    </source>
</evidence>
<feature type="domain" description="TonB-dependent receptor-like beta-barrel" evidence="12">
    <location>
        <begin position="220"/>
        <end position="642"/>
    </location>
</feature>
<protein>
    <submittedName>
        <fullName evidence="14">TonB-dependent receptor</fullName>
    </submittedName>
</protein>
<evidence type="ECO:0000256" key="7">
    <source>
        <dbReference type="ARBA" id="ARBA00023136"/>
    </source>
</evidence>
<dbReference type="PANTHER" id="PTHR30069:SF29">
    <property type="entry name" value="HEMOGLOBIN AND HEMOGLOBIN-HAPTOGLOBIN-BINDING PROTEIN 1-RELATED"/>
    <property type="match status" value="1"/>
</dbReference>
<dbReference type="PROSITE" id="PS52016">
    <property type="entry name" value="TONB_DEPENDENT_REC_3"/>
    <property type="match status" value="1"/>
</dbReference>
<evidence type="ECO:0000256" key="5">
    <source>
        <dbReference type="ARBA" id="ARBA00022729"/>
    </source>
</evidence>
<dbReference type="InterPro" id="IPR036942">
    <property type="entry name" value="Beta-barrel_TonB_sf"/>
</dbReference>
<comment type="caution">
    <text evidence="14">The sequence shown here is derived from an EMBL/GenBank/DDBJ whole genome shotgun (WGS) entry which is preliminary data.</text>
</comment>
<dbReference type="Pfam" id="PF00593">
    <property type="entry name" value="TonB_dep_Rec_b-barrel"/>
    <property type="match status" value="1"/>
</dbReference>
<dbReference type="EMBL" id="BMEC01000007">
    <property type="protein sequence ID" value="GGC37347.1"/>
    <property type="molecule type" value="Genomic_DNA"/>
</dbReference>
<dbReference type="Pfam" id="PF07715">
    <property type="entry name" value="Plug"/>
    <property type="match status" value="1"/>
</dbReference>
<evidence type="ECO:0000259" key="13">
    <source>
        <dbReference type="Pfam" id="PF07715"/>
    </source>
</evidence>
<evidence type="ECO:0000313" key="15">
    <source>
        <dbReference type="Proteomes" id="UP000636010"/>
    </source>
</evidence>
<keyword evidence="2 10" id="KW-0813">Transport</keyword>
<evidence type="ECO:0000256" key="4">
    <source>
        <dbReference type="ARBA" id="ARBA00022692"/>
    </source>
</evidence>
<dbReference type="Proteomes" id="UP000636010">
    <property type="component" value="Unassembled WGS sequence"/>
</dbReference>
<dbReference type="InterPro" id="IPR037066">
    <property type="entry name" value="Plug_dom_sf"/>
</dbReference>
<organism evidence="14 15">
    <name type="scientific">Marivirga lumbricoides</name>
    <dbReference type="NCBI Taxonomy" id="1046115"/>
    <lineage>
        <taxon>Bacteria</taxon>
        <taxon>Pseudomonadati</taxon>
        <taxon>Bacteroidota</taxon>
        <taxon>Cytophagia</taxon>
        <taxon>Cytophagales</taxon>
        <taxon>Marivirgaceae</taxon>
        <taxon>Marivirga</taxon>
    </lineage>
</organism>
<reference evidence="15" key="1">
    <citation type="journal article" date="2019" name="Int. J. Syst. Evol. Microbiol.">
        <title>The Global Catalogue of Microorganisms (GCM) 10K type strain sequencing project: providing services to taxonomists for standard genome sequencing and annotation.</title>
        <authorList>
            <consortium name="The Broad Institute Genomics Platform"/>
            <consortium name="The Broad Institute Genome Sequencing Center for Infectious Disease"/>
            <person name="Wu L."/>
            <person name="Ma J."/>
        </authorList>
    </citation>
    <scope>NUCLEOTIDE SEQUENCE [LARGE SCALE GENOMIC DNA]</scope>
    <source>
        <strain evidence="15">CGMCC 1.10832</strain>
    </source>
</reference>
<comment type="similarity">
    <text evidence="10 11">Belongs to the TonB-dependent receptor family.</text>
</comment>
<keyword evidence="6 11" id="KW-0798">TonB box</keyword>
<evidence type="ECO:0000256" key="1">
    <source>
        <dbReference type="ARBA" id="ARBA00004571"/>
    </source>
</evidence>
<keyword evidence="7 10" id="KW-0472">Membrane</keyword>
<keyword evidence="15" id="KW-1185">Reference proteome</keyword>
<sequence>MFKALLLITSFTIFNYELFAQEEGIRNDSILKTVTVTGFDRGEQINRQSAPIAHLSPKEMDNYSPVNPVMAWNSLPGVNLEQRAVASYRVSIRGSSIRSPFGVRDVKVYWNGIPFTEANGSTALNLLSNTQMQEVEILKGPAGSLFGAGLGGVIQLKNFPLETKEKLKIGIGAGSFEQFHAKINGQLKKDKWTGFYALDHQQAEGYRDHNALDRQVYQLSGRYQINDNNQLDLHVLLSDLYYEIPGGLNKEQFDENPRQARPGSAAQNASIDQKTLLAGAGYTSFFTSQLSQTTHVGFTYTDFKNPFILDYKEDINKELAIRNQWTYEVNWQNTALQLDAGFEWQFADNLAENFGNKDGEKDTIRFSDELRIDRKFFFLQSQLSYYQWKVTLGLSSNLLTYNVNRNINAFAAPFEFERQFDNEIIPRLAVQYQWNAQNMTFASVSEGFSSPTLDEIRTNEGSINRELQAERGRTLELGHKLYSNKVQLDATVFYSALQETITTRTDSNGVVLFQNAGETAQFGTEWGANVVWLKGGSMINQISTRTSYNFYDFTFEDYRKEEEDFSGNLLTGVPQHTFNQMLNVNMLSHFSANFHYRFVSEVPLTDDNTVEAAPYHLVNIKLNYGLPLSKSQLDFYVGVENIADIKYSLGNDLNAFGGRYYQPAPGRNIFGGINWTLK</sequence>